<feature type="domain" description="BTB" evidence="2">
    <location>
        <begin position="82"/>
        <end position="151"/>
    </location>
</feature>
<name>A0A507QQ40_MONPU</name>
<dbReference type="PANTHER" id="PTHR47843:SF3">
    <property type="entry name" value="BTB DOMAIN-CONTAINING PROTEIN"/>
    <property type="match status" value="1"/>
</dbReference>
<reference evidence="3 4" key="1">
    <citation type="submission" date="2019-06" db="EMBL/GenBank/DDBJ databases">
        <title>Wine fermentation using esterase from Monascus purpureus.</title>
        <authorList>
            <person name="Geng C."/>
            <person name="Zhang Y."/>
        </authorList>
    </citation>
    <scope>NUCLEOTIDE SEQUENCE [LARGE SCALE GENOMIC DNA]</scope>
    <source>
        <strain evidence="3">HQ1</strain>
    </source>
</reference>
<dbReference type="Proteomes" id="UP000319663">
    <property type="component" value="Unassembled WGS sequence"/>
</dbReference>
<feature type="region of interest" description="Disordered" evidence="1">
    <location>
        <begin position="1"/>
        <end position="54"/>
    </location>
</feature>
<dbReference type="CDD" id="cd18186">
    <property type="entry name" value="BTB_POZ_ZBTB_KLHL-like"/>
    <property type="match status" value="1"/>
</dbReference>
<dbReference type="OrthoDB" id="3926209at2759"/>
<evidence type="ECO:0000313" key="4">
    <source>
        <dbReference type="Proteomes" id="UP000319663"/>
    </source>
</evidence>
<evidence type="ECO:0000256" key="1">
    <source>
        <dbReference type="SAM" id="MobiDB-lite"/>
    </source>
</evidence>
<dbReference type="SUPFAM" id="SSF54695">
    <property type="entry name" value="POZ domain"/>
    <property type="match status" value="1"/>
</dbReference>
<feature type="compositionally biased region" description="Basic residues" evidence="1">
    <location>
        <begin position="285"/>
        <end position="294"/>
    </location>
</feature>
<dbReference type="Pfam" id="PF00651">
    <property type="entry name" value="BTB"/>
    <property type="match status" value="1"/>
</dbReference>
<comment type="caution">
    <text evidence="3">The sequence shown here is derived from an EMBL/GenBank/DDBJ whole genome shotgun (WGS) entry which is preliminary data.</text>
</comment>
<dbReference type="SMART" id="SM00225">
    <property type="entry name" value="BTB"/>
    <property type="match status" value="1"/>
</dbReference>
<protein>
    <recommendedName>
        <fullName evidence="2">BTB domain-containing protein</fullName>
    </recommendedName>
</protein>
<accession>A0A507QQ40</accession>
<gene>
    <name evidence="3" type="ORF">MPDQ_001133</name>
</gene>
<dbReference type="EMBL" id="VIFY01000129">
    <property type="protein sequence ID" value="TQB69943.1"/>
    <property type="molecule type" value="Genomic_DNA"/>
</dbReference>
<sequence>MDPPQVRVGAENTNVEMAGVQRTTTAQTTQELAVESTQTKPAEDLVTQSDPPPALTQQISQQSFATEKKDLGLKFLEYLTSPTVEIRVGRGDEESVLTAHQKLLVESPFLAEIVTKFSESGRRHIDLPDESVDAFGCFLQFLYTGDYSPLQTPEQGTRTADIDDSGEQLLNHAHVYTLAEKLGVPALKTLAHSKIHRINSTARGEMTYARYVYQNTPAEDITIRKPVASFWASRSQVLRHEAEDEFRALCLDVPEFAFDVLSLVLDYKEKRTQERAEAESSAKGSGRKRLRSGL</sequence>
<dbReference type="PROSITE" id="PS50097">
    <property type="entry name" value="BTB"/>
    <property type="match status" value="1"/>
</dbReference>
<organism evidence="3 4">
    <name type="scientific">Monascus purpureus</name>
    <name type="common">Red mold</name>
    <name type="synonym">Monascus anka</name>
    <dbReference type="NCBI Taxonomy" id="5098"/>
    <lineage>
        <taxon>Eukaryota</taxon>
        <taxon>Fungi</taxon>
        <taxon>Dikarya</taxon>
        <taxon>Ascomycota</taxon>
        <taxon>Pezizomycotina</taxon>
        <taxon>Eurotiomycetes</taxon>
        <taxon>Eurotiomycetidae</taxon>
        <taxon>Eurotiales</taxon>
        <taxon>Aspergillaceae</taxon>
        <taxon>Monascus</taxon>
    </lineage>
</organism>
<dbReference type="Gene3D" id="3.30.710.10">
    <property type="entry name" value="Potassium Channel Kv1.1, Chain A"/>
    <property type="match status" value="1"/>
</dbReference>
<feature type="region of interest" description="Disordered" evidence="1">
    <location>
        <begin position="273"/>
        <end position="294"/>
    </location>
</feature>
<feature type="compositionally biased region" description="Polar residues" evidence="1">
    <location>
        <begin position="11"/>
        <end position="40"/>
    </location>
</feature>
<dbReference type="PANTHER" id="PTHR47843">
    <property type="entry name" value="BTB DOMAIN-CONTAINING PROTEIN-RELATED"/>
    <property type="match status" value="1"/>
</dbReference>
<dbReference type="AlphaFoldDB" id="A0A507QQ40"/>
<dbReference type="InterPro" id="IPR011333">
    <property type="entry name" value="SKP1/BTB/POZ_sf"/>
</dbReference>
<proteinExistence type="predicted"/>
<evidence type="ECO:0000313" key="3">
    <source>
        <dbReference type="EMBL" id="TQB69943.1"/>
    </source>
</evidence>
<evidence type="ECO:0000259" key="2">
    <source>
        <dbReference type="PROSITE" id="PS50097"/>
    </source>
</evidence>
<keyword evidence="4" id="KW-1185">Reference proteome</keyword>
<dbReference type="InterPro" id="IPR000210">
    <property type="entry name" value="BTB/POZ_dom"/>
</dbReference>